<dbReference type="GO" id="GO:0032259">
    <property type="term" value="P:methylation"/>
    <property type="evidence" value="ECO:0007669"/>
    <property type="project" value="UniProtKB-KW"/>
</dbReference>
<dbReference type="SUPFAM" id="SSF53335">
    <property type="entry name" value="S-adenosyl-L-methionine-dependent methyltransferases"/>
    <property type="match status" value="1"/>
</dbReference>
<dbReference type="Gene3D" id="3.40.50.150">
    <property type="entry name" value="Vaccinia Virus protein VP39"/>
    <property type="match status" value="1"/>
</dbReference>
<keyword evidence="1" id="KW-0808">Transferase</keyword>
<keyword evidence="2" id="KW-1185">Reference proteome</keyword>
<keyword evidence="1" id="KW-0489">Methyltransferase</keyword>
<dbReference type="Proteomes" id="UP001147653">
    <property type="component" value="Unassembled WGS sequence"/>
</dbReference>
<dbReference type="GO" id="GO:0008168">
    <property type="term" value="F:methyltransferase activity"/>
    <property type="evidence" value="ECO:0007669"/>
    <property type="project" value="UniProtKB-KW"/>
</dbReference>
<dbReference type="RefSeq" id="WP_270026742.1">
    <property type="nucleotide sequence ID" value="NZ_JAPDDP010000035.1"/>
</dbReference>
<dbReference type="Pfam" id="PF13489">
    <property type="entry name" value="Methyltransf_23"/>
    <property type="match status" value="1"/>
</dbReference>
<comment type="caution">
    <text evidence="1">The sequence shown here is derived from an EMBL/GenBank/DDBJ whole genome shotgun (WGS) entry which is preliminary data.</text>
</comment>
<proteinExistence type="predicted"/>
<organism evidence="1 2">
    <name type="scientific">Solirubrobacter phytolaccae</name>
    <dbReference type="NCBI Taxonomy" id="1404360"/>
    <lineage>
        <taxon>Bacteria</taxon>
        <taxon>Bacillati</taxon>
        <taxon>Actinomycetota</taxon>
        <taxon>Thermoleophilia</taxon>
        <taxon>Solirubrobacterales</taxon>
        <taxon>Solirubrobacteraceae</taxon>
        <taxon>Solirubrobacter</taxon>
    </lineage>
</organism>
<reference evidence="1" key="1">
    <citation type="submission" date="2022-10" db="EMBL/GenBank/DDBJ databases">
        <title>The WGS of Solirubrobacter phytolaccae KCTC 29190.</title>
        <authorList>
            <person name="Jiang Z."/>
        </authorList>
    </citation>
    <scope>NUCLEOTIDE SEQUENCE</scope>
    <source>
        <strain evidence="1">KCTC 29190</strain>
    </source>
</reference>
<gene>
    <name evidence="1" type="ORF">OJ997_18865</name>
</gene>
<dbReference type="PANTHER" id="PTHR43861">
    <property type="entry name" value="TRANS-ACONITATE 2-METHYLTRANSFERASE-RELATED"/>
    <property type="match status" value="1"/>
</dbReference>
<sequence length="291" mass="32790">MNAIDETCKVCGSATEPVGVVTGRLRGRTFHVRRCGTCGYGFIADPWTDYGEIYSDAYYAGEGADPLVDYVFEMEHVDRTIRRYEWRGIAARVHALTPVGAATRWLDYGCGTGGLVTYLRGRGVDAVGFEQGWSVPRLREREVPIVDELDEHAGRYDVVTAIEVLEHVLDPVEELRRMAALLRPGGLLFLTTGNAEPHREKLNEWNYVIPEIHVSFFEPRTLVTAMERAGLRPERPGFGPGWTDIIRFKALKNLKRRTVSPLDRALPWPVLARALDRRIHTSAHPVGWAPR</sequence>
<dbReference type="InterPro" id="IPR029063">
    <property type="entry name" value="SAM-dependent_MTases_sf"/>
</dbReference>
<dbReference type="EMBL" id="JAPDDP010000035">
    <property type="protein sequence ID" value="MDA0182377.1"/>
    <property type="molecule type" value="Genomic_DNA"/>
</dbReference>
<dbReference type="CDD" id="cd02440">
    <property type="entry name" value="AdoMet_MTases"/>
    <property type="match status" value="1"/>
</dbReference>
<evidence type="ECO:0000313" key="2">
    <source>
        <dbReference type="Proteomes" id="UP001147653"/>
    </source>
</evidence>
<dbReference type="AlphaFoldDB" id="A0A9X3NCN8"/>
<accession>A0A9X3NCN8</accession>
<evidence type="ECO:0000313" key="1">
    <source>
        <dbReference type="EMBL" id="MDA0182377.1"/>
    </source>
</evidence>
<name>A0A9X3NCN8_9ACTN</name>
<protein>
    <submittedName>
        <fullName evidence="1">Class I SAM-dependent methyltransferase</fullName>
    </submittedName>
</protein>